<dbReference type="EMBL" id="JAOTOJ010000008">
    <property type="protein sequence ID" value="KAK9395909.1"/>
    <property type="molecule type" value="Genomic_DNA"/>
</dbReference>
<feature type="region of interest" description="Disordered" evidence="4">
    <location>
        <begin position="1"/>
        <end position="60"/>
    </location>
</feature>
<feature type="compositionally biased region" description="Basic and acidic residues" evidence="4">
    <location>
        <begin position="136"/>
        <end position="149"/>
    </location>
</feature>
<name>A0AAW1B1M6_CROAD</name>
<dbReference type="InterPro" id="IPR027417">
    <property type="entry name" value="P-loop_NTPase"/>
</dbReference>
<dbReference type="InterPro" id="IPR045058">
    <property type="entry name" value="GIMA/IAN/Toc"/>
</dbReference>
<dbReference type="Pfam" id="PF04548">
    <property type="entry name" value="AIG1"/>
    <property type="match status" value="1"/>
</dbReference>
<evidence type="ECO:0000256" key="3">
    <source>
        <dbReference type="ARBA" id="ARBA00023134"/>
    </source>
</evidence>
<feature type="compositionally biased region" description="Basic and acidic residues" evidence="4">
    <location>
        <begin position="111"/>
        <end position="122"/>
    </location>
</feature>
<dbReference type="GO" id="GO:0005525">
    <property type="term" value="F:GTP binding"/>
    <property type="evidence" value="ECO:0007669"/>
    <property type="project" value="UniProtKB-KW"/>
</dbReference>
<gene>
    <name evidence="6" type="ORF">NXF25_019270</name>
</gene>
<reference evidence="6 7" key="1">
    <citation type="journal article" date="2024" name="Proc. Natl. Acad. Sci. U.S.A.">
        <title>The genetic regulatory architecture and epigenomic basis for age-related changes in rattlesnake venom.</title>
        <authorList>
            <person name="Hogan M.P."/>
            <person name="Holding M.L."/>
            <person name="Nystrom G.S."/>
            <person name="Colston T.J."/>
            <person name="Bartlett D.A."/>
            <person name="Mason A.J."/>
            <person name="Ellsworth S.A."/>
            <person name="Rautsaw R.M."/>
            <person name="Lawrence K.C."/>
            <person name="Strickland J.L."/>
            <person name="He B."/>
            <person name="Fraser P."/>
            <person name="Margres M.J."/>
            <person name="Gilbert D.M."/>
            <person name="Gibbs H.L."/>
            <person name="Parkinson C.L."/>
            <person name="Rokyta D.R."/>
        </authorList>
    </citation>
    <scope>NUCLEOTIDE SEQUENCE [LARGE SCALE GENOMIC DNA]</scope>
    <source>
        <strain evidence="6">DRR0105</strain>
    </source>
</reference>
<feature type="compositionally biased region" description="Gly residues" evidence="4">
    <location>
        <begin position="1"/>
        <end position="12"/>
    </location>
</feature>
<dbReference type="Proteomes" id="UP001474421">
    <property type="component" value="Unassembled WGS sequence"/>
</dbReference>
<protein>
    <submittedName>
        <fullName evidence="6">GTPase IMAP family member 4-like</fullName>
    </submittedName>
</protein>
<comment type="caution">
    <text evidence="6">The sequence shown here is derived from an EMBL/GenBank/DDBJ whole genome shotgun (WGS) entry which is preliminary data.</text>
</comment>
<proteinExistence type="inferred from homology"/>
<dbReference type="InterPro" id="IPR006703">
    <property type="entry name" value="G_AIG1"/>
</dbReference>
<evidence type="ECO:0000256" key="1">
    <source>
        <dbReference type="ARBA" id="ARBA00008535"/>
    </source>
</evidence>
<evidence type="ECO:0000259" key="5">
    <source>
        <dbReference type="Pfam" id="PF04548"/>
    </source>
</evidence>
<evidence type="ECO:0000256" key="2">
    <source>
        <dbReference type="ARBA" id="ARBA00022741"/>
    </source>
</evidence>
<evidence type="ECO:0000313" key="6">
    <source>
        <dbReference type="EMBL" id="KAK9395909.1"/>
    </source>
</evidence>
<keyword evidence="2" id="KW-0547">Nucleotide-binding</keyword>
<comment type="similarity">
    <text evidence="1">Belongs to the TRAFAC class TrmE-Era-EngA-EngB-Septin-like GTPase superfamily. AIG1/Toc34/Toc159-like paraseptin GTPase family. IAN subfamily.</text>
</comment>
<organism evidence="6 7">
    <name type="scientific">Crotalus adamanteus</name>
    <name type="common">Eastern diamondback rattlesnake</name>
    <dbReference type="NCBI Taxonomy" id="8729"/>
    <lineage>
        <taxon>Eukaryota</taxon>
        <taxon>Metazoa</taxon>
        <taxon>Chordata</taxon>
        <taxon>Craniata</taxon>
        <taxon>Vertebrata</taxon>
        <taxon>Euteleostomi</taxon>
        <taxon>Lepidosauria</taxon>
        <taxon>Squamata</taxon>
        <taxon>Bifurcata</taxon>
        <taxon>Unidentata</taxon>
        <taxon>Episquamata</taxon>
        <taxon>Toxicofera</taxon>
        <taxon>Serpentes</taxon>
        <taxon>Colubroidea</taxon>
        <taxon>Viperidae</taxon>
        <taxon>Crotalinae</taxon>
        <taxon>Crotalus</taxon>
    </lineage>
</organism>
<sequence>MGRGEGGRGGAGPPVKGEGERWGPHKIPGGWLRLTPTVGSWDPPAAQLEDPKFSPPFGRPWSSSPAWRGCLLGIPDPDFPRDLLPGPPCRVISSLPLGFPFPRRQGSTRRSKGEEIRPREQPGRAADPAAEGDSGSLRRGDVDLGEREGGAPSEGIQSFLVSGRAPPAQRVGGRAETLVLGEGKGGERLSEGEGGREGAQRVELDSRDPKAGKRRAESLGIPSLHLSKGRPRKEGEGKGGGFPTGGNLRARQPLLWLILFRLSRNPEIGAVQLVWKWLEASELVKEVFGRKGKNYMILLFTRKEDLEGETLEEFISKGNVGLRELVAYCGHHCLAFNNKAKGEEREAQVAELMRMIDQLVYKNGDATCYTEDMLTADINHFKERCGLSSCRLL</sequence>
<keyword evidence="3" id="KW-0342">GTP-binding</keyword>
<evidence type="ECO:0000313" key="7">
    <source>
        <dbReference type="Proteomes" id="UP001474421"/>
    </source>
</evidence>
<evidence type="ECO:0000256" key="4">
    <source>
        <dbReference type="SAM" id="MobiDB-lite"/>
    </source>
</evidence>
<dbReference type="Gene3D" id="3.40.50.300">
    <property type="entry name" value="P-loop containing nucleotide triphosphate hydrolases"/>
    <property type="match status" value="1"/>
</dbReference>
<dbReference type="AlphaFoldDB" id="A0AAW1B1M6"/>
<feature type="compositionally biased region" description="Basic and acidic residues" evidence="4">
    <location>
        <begin position="184"/>
        <end position="217"/>
    </location>
</feature>
<accession>A0AAW1B1M6</accession>
<keyword evidence="7" id="KW-1185">Reference proteome</keyword>
<feature type="domain" description="AIG1-type G" evidence="5">
    <location>
        <begin position="281"/>
        <end position="375"/>
    </location>
</feature>
<dbReference type="PANTHER" id="PTHR10903:SF170">
    <property type="entry name" value="GTPASE IMAP FAMILY MEMBER 7"/>
    <property type="match status" value="1"/>
</dbReference>
<dbReference type="PANTHER" id="PTHR10903">
    <property type="entry name" value="GTPASE, IMAP FAMILY MEMBER-RELATED"/>
    <property type="match status" value="1"/>
</dbReference>
<feature type="region of interest" description="Disordered" evidence="4">
    <location>
        <begin position="94"/>
        <end position="245"/>
    </location>
</feature>